<evidence type="ECO:0000313" key="10">
    <source>
        <dbReference type="Proteomes" id="UP000198949"/>
    </source>
</evidence>
<keyword evidence="6" id="KW-0812">Transmembrane</keyword>
<dbReference type="InterPro" id="IPR019931">
    <property type="entry name" value="LPXTG_anchor"/>
</dbReference>
<keyword evidence="2" id="KW-0964">Secreted</keyword>
<keyword evidence="6" id="KW-1133">Transmembrane helix</keyword>
<keyword evidence="10" id="KW-1185">Reference proteome</keyword>
<dbReference type="EMBL" id="FNAD01000020">
    <property type="protein sequence ID" value="SDE40716.1"/>
    <property type="molecule type" value="Genomic_DNA"/>
</dbReference>
<evidence type="ECO:0000256" key="3">
    <source>
        <dbReference type="ARBA" id="ARBA00022729"/>
    </source>
</evidence>
<evidence type="ECO:0000256" key="7">
    <source>
        <dbReference type="SAM" id="SignalP"/>
    </source>
</evidence>
<feature type="signal peptide" evidence="7">
    <location>
        <begin position="1"/>
        <end position="33"/>
    </location>
</feature>
<evidence type="ECO:0000256" key="1">
    <source>
        <dbReference type="ARBA" id="ARBA00022512"/>
    </source>
</evidence>
<keyword evidence="6" id="KW-0472">Membrane</keyword>
<sequence length="225" mass="22595">MEFKRTPSARGALGLAAAAGLCGALAFASPAQAETVIIQINPGNVPTTAADFEDNSCDNLPGDLAGDLDGWVFVLPAAAGAEGNFISVTATFADEGGSEQTRTTGDHGGIVEGSGDNKAYIITPAGWTLLDADAQVTDPDEGAQFNLTHACPGTPGENPSSPGEEPTTPGEESSAPGEESTTPGGSTLPTTGTPLTVALVSAAALAAAGAVLFAVQRRRREAQDW</sequence>
<feature type="chain" id="PRO_5011752581" description="Gram-positive cocci surface proteins LPxTG domain-containing protein" evidence="7">
    <location>
        <begin position="34"/>
        <end position="225"/>
    </location>
</feature>
<dbReference type="STRING" id="58114.SAMN05216270_12082"/>
<evidence type="ECO:0000313" key="9">
    <source>
        <dbReference type="EMBL" id="SDE40716.1"/>
    </source>
</evidence>
<organism evidence="9 10">
    <name type="scientific">Glycomyces harbinensis</name>
    <dbReference type="NCBI Taxonomy" id="58114"/>
    <lineage>
        <taxon>Bacteria</taxon>
        <taxon>Bacillati</taxon>
        <taxon>Actinomycetota</taxon>
        <taxon>Actinomycetes</taxon>
        <taxon>Glycomycetales</taxon>
        <taxon>Glycomycetaceae</taxon>
        <taxon>Glycomyces</taxon>
    </lineage>
</organism>
<proteinExistence type="predicted"/>
<evidence type="ECO:0000256" key="5">
    <source>
        <dbReference type="SAM" id="MobiDB-lite"/>
    </source>
</evidence>
<keyword evidence="3 7" id="KW-0732">Signal</keyword>
<keyword evidence="1" id="KW-0134">Cell wall</keyword>
<feature type="domain" description="Gram-positive cocci surface proteins LPxTG" evidence="8">
    <location>
        <begin position="182"/>
        <end position="221"/>
    </location>
</feature>
<dbReference type="Pfam" id="PF00746">
    <property type="entry name" value="Gram_pos_anchor"/>
    <property type="match status" value="1"/>
</dbReference>
<protein>
    <recommendedName>
        <fullName evidence="8">Gram-positive cocci surface proteins LPxTG domain-containing protein</fullName>
    </recommendedName>
</protein>
<feature type="transmembrane region" description="Helical" evidence="6">
    <location>
        <begin position="195"/>
        <end position="215"/>
    </location>
</feature>
<dbReference type="PROSITE" id="PS51318">
    <property type="entry name" value="TAT"/>
    <property type="match status" value="1"/>
</dbReference>
<dbReference type="Proteomes" id="UP000198949">
    <property type="component" value="Unassembled WGS sequence"/>
</dbReference>
<reference evidence="10" key="1">
    <citation type="submission" date="2016-10" db="EMBL/GenBank/DDBJ databases">
        <authorList>
            <person name="Varghese N."/>
            <person name="Submissions S."/>
        </authorList>
    </citation>
    <scope>NUCLEOTIDE SEQUENCE [LARGE SCALE GENOMIC DNA]</scope>
    <source>
        <strain evidence="10">CGMCC 4.3516</strain>
    </source>
</reference>
<feature type="region of interest" description="Disordered" evidence="5">
    <location>
        <begin position="143"/>
        <end position="193"/>
    </location>
</feature>
<keyword evidence="4" id="KW-0572">Peptidoglycan-anchor</keyword>
<dbReference type="AlphaFoldDB" id="A0A1G7CPX3"/>
<name>A0A1G7CPX3_9ACTN</name>
<feature type="compositionally biased region" description="Low complexity" evidence="5">
    <location>
        <begin position="152"/>
        <end position="193"/>
    </location>
</feature>
<dbReference type="RefSeq" id="WP_091040182.1">
    <property type="nucleotide sequence ID" value="NZ_FNAD01000020.1"/>
</dbReference>
<evidence type="ECO:0000256" key="4">
    <source>
        <dbReference type="ARBA" id="ARBA00023088"/>
    </source>
</evidence>
<evidence type="ECO:0000256" key="6">
    <source>
        <dbReference type="SAM" id="Phobius"/>
    </source>
</evidence>
<accession>A0A1G7CPX3</accession>
<gene>
    <name evidence="9" type="ORF">SAMN05216270_12082</name>
</gene>
<dbReference type="InterPro" id="IPR006311">
    <property type="entry name" value="TAT_signal"/>
</dbReference>
<evidence type="ECO:0000259" key="8">
    <source>
        <dbReference type="Pfam" id="PF00746"/>
    </source>
</evidence>
<evidence type="ECO:0000256" key="2">
    <source>
        <dbReference type="ARBA" id="ARBA00022525"/>
    </source>
</evidence>
<dbReference type="OrthoDB" id="3404609at2"/>